<feature type="domain" description="THAP-type" evidence="7">
    <location>
        <begin position="1"/>
        <end position="88"/>
    </location>
</feature>
<accession>A0A3B5M6G9</accession>
<keyword evidence="9" id="KW-1185">Reference proteome</keyword>
<keyword evidence="3" id="KW-0862">Zinc</keyword>
<evidence type="ECO:0000256" key="3">
    <source>
        <dbReference type="ARBA" id="ARBA00022833"/>
    </source>
</evidence>
<dbReference type="AlphaFoldDB" id="A0A3B5M6G9"/>
<dbReference type="GO" id="GO:0008270">
    <property type="term" value="F:zinc ion binding"/>
    <property type="evidence" value="ECO:0007669"/>
    <property type="project" value="UniProtKB-KW"/>
</dbReference>
<keyword evidence="4 5" id="KW-0238">DNA-binding</keyword>
<evidence type="ECO:0000313" key="8">
    <source>
        <dbReference type="Ensembl" id="ENSXCOP00000019020.1"/>
    </source>
</evidence>
<feature type="region of interest" description="Disordered" evidence="6">
    <location>
        <begin position="130"/>
        <end position="153"/>
    </location>
</feature>
<evidence type="ECO:0000256" key="1">
    <source>
        <dbReference type="ARBA" id="ARBA00022723"/>
    </source>
</evidence>
<dbReference type="SMART" id="SM00980">
    <property type="entry name" value="THAP"/>
    <property type="match status" value="1"/>
</dbReference>
<sequence length="196" mass="22302">MPNCCVTGCHNRYYPGSTIRFYRVPSGNRQFQVQRRRLWMEAIQQANGSRSEIRADARICGVHFISGSVRSCLAVSKKYLIIWFCSIFSSLTSFCSQERLPRTQTGLIFSPRCLHAVNYARVQLEGQNENEDITTLRDDEETEKPPTQPAAESLMDHQSSALIETADEFLPEMQTLPMSKVAVTTSLLYFHTLVDL</sequence>
<dbReference type="SUPFAM" id="SSF57716">
    <property type="entry name" value="Glucocorticoid receptor-like (DNA-binding domain)"/>
    <property type="match status" value="1"/>
</dbReference>
<keyword evidence="1" id="KW-0479">Metal-binding</keyword>
<proteinExistence type="predicted"/>
<dbReference type="GeneTree" id="ENSGT00770000121758"/>
<dbReference type="InterPro" id="IPR006612">
    <property type="entry name" value="THAP_Znf"/>
</dbReference>
<dbReference type="PROSITE" id="PS50950">
    <property type="entry name" value="ZF_THAP"/>
    <property type="match status" value="1"/>
</dbReference>
<feature type="compositionally biased region" description="Acidic residues" evidence="6">
    <location>
        <begin position="130"/>
        <end position="142"/>
    </location>
</feature>
<keyword evidence="2 5" id="KW-0863">Zinc-finger</keyword>
<dbReference type="STRING" id="32473.ENSXCOP00000019020"/>
<evidence type="ECO:0000256" key="5">
    <source>
        <dbReference type="PROSITE-ProRule" id="PRU00309"/>
    </source>
</evidence>
<evidence type="ECO:0000256" key="6">
    <source>
        <dbReference type="SAM" id="MobiDB-lite"/>
    </source>
</evidence>
<name>A0A3B5M6G9_9TELE</name>
<dbReference type="Ensembl" id="ENSXCOT00000019257.1">
    <property type="protein sequence ID" value="ENSXCOP00000019020.1"/>
    <property type="gene ID" value="ENSXCOG00000014295.1"/>
</dbReference>
<organism evidence="8 9">
    <name type="scientific">Xiphophorus couchianus</name>
    <name type="common">Monterrey platyfish</name>
    <dbReference type="NCBI Taxonomy" id="32473"/>
    <lineage>
        <taxon>Eukaryota</taxon>
        <taxon>Metazoa</taxon>
        <taxon>Chordata</taxon>
        <taxon>Craniata</taxon>
        <taxon>Vertebrata</taxon>
        <taxon>Euteleostomi</taxon>
        <taxon>Actinopterygii</taxon>
        <taxon>Neopterygii</taxon>
        <taxon>Teleostei</taxon>
        <taxon>Neoteleostei</taxon>
        <taxon>Acanthomorphata</taxon>
        <taxon>Ovalentaria</taxon>
        <taxon>Atherinomorphae</taxon>
        <taxon>Cyprinodontiformes</taxon>
        <taxon>Poeciliidae</taxon>
        <taxon>Poeciliinae</taxon>
        <taxon>Xiphophorus</taxon>
    </lineage>
</organism>
<evidence type="ECO:0000256" key="4">
    <source>
        <dbReference type="ARBA" id="ARBA00023125"/>
    </source>
</evidence>
<reference evidence="8" key="1">
    <citation type="submission" date="2025-08" db="UniProtKB">
        <authorList>
            <consortium name="Ensembl"/>
        </authorList>
    </citation>
    <scope>IDENTIFICATION</scope>
</reference>
<evidence type="ECO:0000313" key="9">
    <source>
        <dbReference type="Proteomes" id="UP000261380"/>
    </source>
</evidence>
<evidence type="ECO:0000259" key="7">
    <source>
        <dbReference type="PROSITE" id="PS50950"/>
    </source>
</evidence>
<dbReference type="Pfam" id="PF05485">
    <property type="entry name" value="THAP"/>
    <property type="match status" value="1"/>
</dbReference>
<protein>
    <recommendedName>
        <fullName evidence="7">THAP-type domain-containing protein</fullName>
    </recommendedName>
</protein>
<dbReference type="GO" id="GO:0003677">
    <property type="term" value="F:DNA binding"/>
    <property type="evidence" value="ECO:0007669"/>
    <property type="project" value="UniProtKB-UniRule"/>
</dbReference>
<dbReference type="Proteomes" id="UP000261380">
    <property type="component" value="Unplaced"/>
</dbReference>
<evidence type="ECO:0000256" key="2">
    <source>
        <dbReference type="ARBA" id="ARBA00022771"/>
    </source>
</evidence>
<reference evidence="8" key="2">
    <citation type="submission" date="2025-09" db="UniProtKB">
        <authorList>
            <consortium name="Ensembl"/>
        </authorList>
    </citation>
    <scope>IDENTIFICATION</scope>
</reference>